<keyword evidence="2 8" id="KW-0813">Transport</keyword>
<evidence type="ECO:0000256" key="1">
    <source>
        <dbReference type="ARBA" id="ARBA00004571"/>
    </source>
</evidence>
<evidence type="ECO:0000259" key="12">
    <source>
        <dbReference type="Pfam" id="PF07715"/>
    </source>
</evidence>
<keyword evidence="10" id="KW-0732">Signal</keyword>
<dbReference type="GO" id="GO:0009279">
    <property type="term" value="C:cell outer membrane"/>
    <property type="evidence" value="ECO:0007669"/>
    <property type="project" value="UniProtKB-SubCell"/>
</dbReference>
<comment type="caution">
    <text evidence="13">The sequence shown here is derived from an EMBL/GenBank/DDBJ whole genome shotgun (WGS) entry which is preliminary data.</text>
</comment>
<dbReference type="Pfam" id="PF13715">
    <property type="entry name" value="CarbopepD_reg_2"/>
    <property type="match status" value="1"/>
</dbReference>
<dbReference type="AlphaFoldDB" id="A0A923T6T2"/>
<comment type="subcellular location">
    <subcellularLocation>
        <location evidence="1 8">Cell outer membrane</location>
        <topology evidence="1 8">Multi-pass membrane protein</topology>
    </subcellularLocation>
</comment>
<evidence type="ECO:0000256" key="4">
    <source>
        <dbReference type="ARBA" id="ARBA00022692"/>
    </source>
</evidence>
<evidence type="ECO:0000256" key="2">
    <source>
        <dbReference type="ARBA" id="ARBA00022448"/>
    </source>
</evidence>
<gene>
    <name evidence="13" type="ORF">H9S92_06210</name>
</gene>
<evidence type="ECO:0000313" key="14">
    <source>
        <dbReference type="Proteomes" id="UP000650081"/>
    </source>
</evidence>
<dbReference type="InterPro" id="IPR000531">
    <property type="entry name" value="Beta-barrel_TonB"/>
</dbReference>
<evidence type="ECO:0000256" key="5">
    <source>
        <dbReference type="ARBA" id="ARBA00023077"/>
    </source>
</evidence>
<dbReference type="InterPro" id="IPR037066">
    <property type="entry name" value="Plug_dom_sf"/>
</dbReference>
<keyword evidence="14" id="KW-1185">Reference proteome</keyword>
<dbReference type="InterPro" id="IPR036942">
    <property type="entry name" value="Beta-barrel_TonB_sf"/>
</dbReference>
<dbReference type="NCBIfam" id="TIGR04057">
    <property type="entry name" value="SusC_RagA_signa"/>
    <property type="match status" value="1"/>
</dbReference>
<feature type="domain" description="TonB-dependent receptor plug" evidence="12">
    <location>
        <begin position="111"/>
        <end position="215"/>
    </location>
</feature>
<dbReference type="RefSeq" id="WP_187465845.1">
    <property type="nucleotide sequence ID" value="NZ_JACSIT010000076.1"/>
</dbReference>
<comment type="similarity">
    <text evidence="8 9">Belongs to the TonB-dependent receptor family.</text>
</comment>
<dbReference type="Pfam" id="PF07715">
    <property type="entry name" value="Plug"/>
    <property type="match status" value="1"/>
</dbReference>
<dbReference type="Proteomes" id="UP000650081">
    <property type="component" value="Unassembled WGS sequence"/>
</dbReference>
<evidence type="ECO:0000256" key="6">
    <source>
        <dbReference type="ARBA" id="ARBA00023136"/>
    </source>
</evidence>
<dbReference type="Gene3D" id="2.40.170.20">
    <property type="entry name" value="TonB-dependent receptor, beta-barrel domain"/>
    <property type="match status" value="1"/>
</dbReference>
<dbReference type="Pfam" id="PF00593">
    <property type="entry name" value="TonB_dep_Rec_b-barrel"/>
    <property type="match status" value="1"/>
</dbReference>
<dbReference type="SUPFAM" id="SSF56935">
    <property type="entry name" value="Porins"/>
    <property type="match status" value="1"/>
</dbReference>
<reference evidence="13" key="1">
    <citation type="submission" date="2020-08" db="EMBL/GenBank/DDBJ databases">
        <title>Lewinella bacteria from marine environments.</title>
        <authorList>
            <person name="Zhong Y."/>
        </authorList>
    </citation>
    <scope>NUCLEOTIDE SEQUENCE</scope>
    <source>
        <strain evidence="13">KCTC 42187</strain>
    </source>
</reference>
<keyword evidence="3 8" id="KW-1134">Transmembrane beta strand</keyword>
<feature type="signal peptide" evidence="10">
    <location>
        <begin position="1"/>
        <end position="19"/>
    </location>
</feature>
<keyword evidence="4 8" id="KW-0812">Transmembrane</keyword>
<feature type="domain" description="TonB-dependent receptor-like beta-barrel" evidence="11">
    <location>
        <begin position="444"/>
        <end position="1035"/>
    </location>
</feature>
<keyword evidence="5 9" id="KW-0798">TonB box</keyword>
<evidence type="ECO:0000256" key="9">
    <source>
        <dbReference type="RuleBase" id="RU003357"/>
    </source>
</evidence>
<dbReference type="InterPro" id="IPR039426">
    <property type="entry name" value="TonB-dep_rcpt-like"/>
</dbReference>
<proteinExistence type="inferred from homology"/>
<evidence type="ECO:0000259" key="11">
    <source>
        <dbReference type="Pfam" id="PF00593"/>
    </source>
</evidence>
<evidence type="ECO:0000256" key="8">
    <source>
        <dbReference type="PROSITE-ProRule" id="PRU01360"/>
    </source>
</evidence>
<protein>
    <submittedName>
        <fullName evidence="13">TonB-dependent receptor</fullName>
    </submittedName>
</protein>
<dbReference type="InterPro" id="IPR012910">
    <property type="entry name" value="Plug_dom"/>
</dbReference>
<keyword evidence="13" id="KW-0675">Receptor</keyword>
<sequence>MKQLLCLLLFVLGTAAVSAQTTVSGTILDTDGFPLPGATVLAKGTTSGTVVDLDGNFSFTVPEGVTTLVVSYTGYETQEIALNGETSFEIVLSEGVALDEIVVTGYSVTSKRQATGAISTISAAELTAIPSGNVEQQFQGRAPGVTVITNGQPGTTSIIRIRGFGSFGGNQPLYVVDGVPVDNIEFLNPDDIEATSILKDAASASIYGSRAANGVVVIQTKRGKKTPQPMKVSYNGLVGFTDPGNGPSFLTPQQDADKAWEALRNDGLSPGDTGWGHPQYGNGANPVLPDYLMVGNNFGVVGTIDLEQQRPLYNIDTRAGSLYQVMRANKEGTDWYDAITRTGILNRHTLGFSGSTESARYYVGLGAQVQEGILLFNDFERYSFRVNTEFDLGKYVRVGENLQITHRRTDGQIGDAGGAGSADDENSILGAFRMNPIIPVYDEFGGYAGTRAPGFNNPRNPVAERDGVANNRGFSNRIFGNVYVEVEPVQDLIFRSSFGGGFIGFHSNFYSRQTYENSENNGSFGYGENQGYFNDWTWTNTVKYKKSFGSNNFDVLLGYEAIESGNGRTSGASGINPFSRDLNFINLSTVAPNPPFSNYSVPVKFVSTFGQLNYNWNDKYYLTGVLRRDESSRFGANQRSGTFPAFSAAWRVTAEPFMAGQSFFTDLKIRGGYGEMGNSNNVNANNRFSLFAQNLGGGSYPIDGSNTSADIGFFQNRIGSENARWETSVTSNIGFDATILKGKVDIIMDLWRKETNDLLVQLPLPAVNGAAAAPSTNIGSMLNQGIDMSFIYRDKVGKDFGFEVTLNAAFLENRITKFTDDVEFFENFGTRITGSIIRNQVGQSLSTFWGYQVAGLFQSDAEVASAPTQAGAAPGRFRFVDNNGRNDAGELTGVPDGRITEADRTFLGSAVPDFTGGLNLVLTYKNFDLTTFLYTSLGNEIYNNSKWFTDFYGTFKGASVSSRVLDSWTPQNTDTDIPIYESASNFSTSQESTSYYVEDGSFLRMQNLTLGYTLRNSTLNSVFTNLRLAVSATNLFTITGYDGLDPAVGGAADTNFGVDVGNYPVTRGFNFNLSFDF</sequence>
<keyword evidence="7 8" id="KW-0998">Cell outer membrane</keyword>
<evidence type="ECO:0000256" key="10">
    <source>
        <dbReference type="SAM" id="SignalP"/>
    </source>
</evidence>
<dbReference type="NCBIfam" id="TIGR04056">
    <property type="entry name" value="OMP_RagA_SusC"/>
    <property type="match status" value="1"/>
</dbReference>
<dbReference type="PROSITE" id="PS52016">
    <property type="entry name" value="TONB_DEPENDENT_REC_3"/>
    <property type="match status" value="1"/>
</dbReference>
<keyword evidence="6 8" id="KW-0472">Membrane</keyword>
<dbReference type="EMBL" id="JACSIT010000076">
    <property type="protein sequence ID" value="MBC6993745.1"/>
    <property type="molecule type" value="Genomic_DNA"/>
</dbReference>
<evidence type="ECO:0000256" key="3">
    <source>
        <dbReference type="ARBA" id="ARBA00022452"/>
    </source>
</evidence>
<evidence type="ECO:0000256" key="7">
    <source>
        <dbReference type="ARBA" id="ARBA00023237"/>
    </source>
</evidence>
<name>A0A923T6T2_9BACT</name>
<dbReference type="Gene3D" id="2.170.130.10">
    <property type="entry name" value="TonB-dependent receptor, plug domain"/>
    <property type="match status" value="1"/>
</dbReference>
<dbReference type="Gene3D" id="2.60.40.1120">
    <property type="entry name" value="Carboxypeptidase-like, regulatory domain"/>
    <property type="match status" value="1"/>
</dbReference>
<feature type="chain" id="PRO_5037617754" evidence="10">
    <location>
        <begin position="20"/>
        <end position="1077"/>
    </location>
</feature>
<dbReference type="SUPFAM" id="SSF49464">
    <property type="entry name" value="Carboxypeptidase regulatory domain-like"/>
    <property type="match status" value="1"/>
</dbReference>
<dbReference type="InterPro" id="IPR023996">
    <property type="entry name" value="TonB-dep_OMP_SusC/RagA"/>
</dbReference>
<dbReference type="InterPro" id="IPR023997">
    <property type="entry name" value="TonB-dep_OMP_SusC/RagA_CS"/>
</dbReference>
<evidence type="ECO:0000313" key="13">
    <source>
        <dbReference type="EMBL" id="MBC6993745.1"/>
    </source>
</evidence>
<accession>A0A923T6T2</accession>
<dbReference type="InterPro" id="IPR008969">
    <property type="entry name" value="CarboxyPept-like_regulatory"/>
</dbReference>
<organism evidence="13 14">
    <name type="scientific">Neolewinella lacunae</name>
    <dbReference type="NCBI Taxonomy" id="1517758"/>
    <lineage>
        <taxon>Bacteria</taxon>
        <taxon>Pseudomonadati</taxon>
        <taxon>Bacteroidota</taxon>
        <taxon>Saprospiria</taxon>
        <taxon>Saprospirales</taxon>
        <taxon>Lewinellaceae</taxon>
        <taxon>Neolewinella</taxon>
    </lineage>
</organism>